<keyword evidence="6" id="KW-0479">Metal-binding</keyword>
<evidence type="ECO:0000256" key="4">
    <source>
        <dbReference type="ARBA" id="ARBA00022630"/>
    </source>
</evidence>
<evidence type="ECO:0000256" key="7">
    <source>
        <dbReference type="ARBA" id="ARBA00022827"/>
    </source>
</evidence>
<organism evidence="11 12">
    <name type="scientific">Maribacter algicola</name>
    <dbReference type="NCBI Taxonomy" id="2498892"/>
    <lineage>
        <taxon>Bacteria</taxon>
        <taxon>Pseudomonadati</taxon>
        <taxon>Bacteroidota</taxon>
        <taxon>Flavobacteriia</taxon>
        <taxon>Flavobacteriales</taxon>
        <taxon>Flavobacteriaceae</taxon>
        <taxon>Maribacter</taxon>
    </lineage>
</organism>
<keyword evidence="12" id="KW-1185">Reference proteome</keyword>
<evidence type="ECO:0000256" key="3">
    <source>
        <dbReference type="ARBA" id="ARBA00016337"/>
    </source>
</evidence>
<reference evidence="12" key="1">
    <citation type="submission" date="2018-08" db="EMBL/GenBank/DDBJ databases">
        <authorList>
            <person name="Khan S.A."/>
            <person name="J S.E."/>
        </authorList>
    </citation>
    <scope>NUCLEOTIDE SEQUENCE [LARGE SCALE GENOMIC DNA]</scope>
    <source>
        <strain evidence="12">PoM-212</strain>
    </source>
</reference>
<dbReference type="AlphaFoldDB" id="A0A426RL10"/>
<evidence type="ECO:0000313" key="11">
    <source>
        <dbReference type="EMBL" id="RRQ49632.1"/>
    </source>
</evidence>
<dbReference type="InterPro" id="IPR003374">
    <property type="entry name" value="ApbE-like_sf"/>
</dbReference>
<keyword evidence="5 11" id="KW-0808">Transferase</keyword>
<sequence>MNTEFEIRVPKDCLPFDQAKTLSVEVIERVEYIEDRLSRFVPSSDISNINHLEPGDHHILDPYTFDCLNKATQAHQLTYGYFSVQAGRFDEELQLGLGAYLLHEKDGAISCLEKGRSFDLGGIGKGYSLDCLTDIFEYWELADYYVSAGNSTILVRNKSLPSWDLKISHSHHHQLELTNVAISGSGDRKNTQHIKRPNNAMRANESIVPTWVQCESAAFSDAFSTACSLMNTEQIQKTIDLAPFNIIVFQERQGKLLKYNKKEL</sequence>
<dbReference type="RefSeq" id="WP_262707260.1">
    <property type="nucleotide sequence ID" value="NZ_QUSX01000001.1"/>
</dbReference>
<comment type="caution">
    <text evidence="11">The sequence shown here is derived from an EMBL/GenBank/DDBJ whole genome shotgun (WGS) entry which is preliminary data.</text>
</comment>
<evidence type="ECO:0000256" key="6">
    <source>
        <dbReference type="ARBA" id="ARBA00022723"/>
    </source>
</evidence>
<evidence type="ECO:0000256" key="5">
    <source>
        <dbReference type="ARBA" id="ARBA00022679"/>
    </source>
</evidence>
<dbReference type="PANTHER" id="PTHR30040">
    <property type="entry name" value="THIAMINE BIOSYNTHESIS LIPOPROTEIN APBE"/>
    <property type="match status" value="1"/>
</dbReference>
<dbReference type="EC" id="2.7.1.180" evidence="2"/>
<accession>A0A426RL10</accession>
<dbReference type="PANTHER" id="PTHR30040:SF2">
    <property type="entry name" value="FAD:PROTEIN FMN TRANSFERASE"/>
    <property type="match status" value="1"/>
</dbReference>
<dbReference type="SUPFAM" id="SSF143631">
    <property type="entry name" value="ApbE-like"/>
    <property type="match status" value="1"/>
</dbReference>
<keyword evidence="8" id="KW-0460">Magnesium</keyword>
<evidence type="ECO:0000256" key="9">
    <source>
        <dbReference type="ARBA" id="ARBA00031306"/>
    </source>
</evidence>
<evidence type="ECO:0000256" key="1">
    <source>
        <dbReference type="ARBA" id="ARBA00001946"/>
    </source>
</evidence>
<comment type="cofactor">
    <cofactor evidence="1">
        <name>Mg(2+)</name>
        <dbReference type="ChEBI" id="CHEBI:18420"/>
    </cofactor>
</comment>
<name>A0A426RL10_9FLAO</name>
<dbReference type="Gene3D" id="3.10.520.10">
    <property type="entry name" value="ApbE-like domains"/>
    <property type="match status" value="1"/>
</dbReference>
<evidence type="ECO:0000256" key="2">
    <source>
        <dbReference type="ARBA" id="ARBA00011955"/>
    </source>
</evidence>
<keyword evidence="7" id="KW-0274">FAD</keyword>
<dbReference type="GO" id="GO:0016740">
    <property type="term" value="F:transferase activity"/>
    <property type="evidence" value="ECO:0007669"/>
    <property type="project" value="UniProtKB-KW"/>
</dbReference>
<keyword evidence="4" id="KW-0285">Flavoprotein</keyword>
<reference evidence="12" key="2">
    <citation type="submission" date="2018-12" db="EMBL/GenBank/DDBJ databases">
        <title>Maribacter lutimaris sp. nov., isolated from marine sediment.</title>
        <authorList>
            <person name="Kim K.K."/>
        </authorList>
    </citation>
    <scope>NUCLEOTIDE SEQUENCE [LARGE SCALE GENOMIC DNA]</scope>
    <source>
        <strain evidence="12">PoM-212</strain>
    </source>
</reference>
<dbReference type="EMBL" id="QUSX01000001">
    <property type="protein sequence ID" value="RRQ49632.1"/>
    <property type="molecule type" value="Genomic_DNA"/>
</dbReference>
<evidence type="ECO:0000313" key="12">
    <source>
        <dbReference type="Proteomes" id="UP000286990"/>
    </source>
</evidence>
<dbReference type="Pfam" id="PF02424">
    <property type="entry name" value="ApbE"/>
    <property type="match status" value="1"/>
</dbReference>
<protein>
    <recommendedName>
        <fullName evidence="3">FAD:protein FMN transferase</fullName>
        <ecNumber evidence="2">2.7.1.180</ecNumber>
    </recommendedName>
    <alternativeName>
        <fullName evidence="9">Flavin transferase</fullName>
    </alternativeName>
</protein>
<dbReference type="InterPro" id="IPR024932">
    <property type="entry name" value="ApbE"/>
</dbReference>
<evidence type="ECO:0000256" key="8">
    <source>
        <dbReference type="ARBA" id="ARBA00022842"/>
    </source>
</evidence>
<proteinExistence type="predicted"/>
<dbReference type="Proteomes" id="UP000286990">
    <property type="component" value="Unassembled WGS sequence"/>
</dbReference>
<gene>
    <name evidence="11" type="ORF">DZC72_03280</name>
</gene>
<dbReference type="GO" id="GO:0046872">
    <property type="term" value="F:metal ion binding"/>
    <property type="evidence" value="ECO:0007669"/>
    <property type="project" value="UniProtKB-KW"/>
</dbReference>
<comment type="catalytic activity">
    <reaction evidence="10">
        <text>L-threonyl-[protein] + FAD = FMN-L-threonyl-[protein] + AMP + H(+)</text>
        <dbReference type="Rhea" id="RHEA:36847"/>
        <dbReference type="Rhea" id="RHEA-COMP:11060"/>
        <dbReference type="Rhea" id="RHEA-COMP:11061"/>
        <dbReference type="ChEBI" id="CHEBI:15378"/>
        <dbReference type="ChEBI" id="CHEBI:30013"/>
        <dbReference type="ChEBI" id="CHEBI:57692"/>
        <dbReference type="ChEBI" id="CHEBI:74257"/>
        <dbReference type="ChEBI" id="CHEBI:456215"/>
        <dbReference type="EC" id="2.7.1.180"/>
    </reaction>
</comment>
<evidence type="ECO:0000256" key="10">
    <source>
        <dbReference type="ARBA" id="ARBA00048540"/>
    </source>
</evidence>